<keyword evidence="7" id="KW-1185">Reference proteome</keyword>
<comment type="caution">
    <text evidence="6">The sequence shown here is derived from an EMBL/GenBank/DDBJ whole genome shotgun (WGS) entry which is preliminary data.</text>
</comment>
<dbReference type="RefSeq" id="WP_277578984.1">
    <property type="nucleotide sequence ID" value="NZ_JANRMI010000004.1"/>
</dbReference>
<name>A0ABT6DKW7_9BACT</name>
<keyword evidence="3" id="KW-1133">Transmembrane helix</keyword>
<evidence type="ECO:0000313" key="7">
    <source>
        <dbReference type="Proteomes" id="UP001152321"/>
    </source>
</evidence>
<accession>A0ABT6DKW7</accession>
<evidence type="ECO:0000256" key="2">
    <source>
        <dbReference type="ARBA" id="ARBA00022692"/>
    </source>
</evidence>
<keyword evidence="2" id="KW-0812">Transmembrane</keyword>
<comment type="subcellular location">
    <subcellularLocation>
        <location evidence="1">Membrane</location>
        <topology evidence="1">Single-pass membrane protein</topology>
    </subcellularLocation>
</comment>
<evidence type="ECO:0000313" key="6">
    <source>
        <dbReference type="EMBL" id="MDG0817512.1"/>
    </source>
</evidence>
<evidence type="ECO:0000259" key="5">
    <source>
        <dbReference type="Pfam" id="PF03544"/>
    </source>
</evidence>
<dbReference type="NCBIfam" id="NF033768">
    <property type="entry name" value="myxo_SS_tail"/>
    <property type="match status" value="1"/>
</dbReference>
<dbReference type="Gene3D" id="3.30.2420.10">
    <property type="entry name" value="TonB"/>
    <property type="match status" value="1"/>
</dbReference>
<evidence type="ECO:0000256" key="3">
    <source>
        <dbReference type="ARBA" id="ARBA00022989"/>
    </source>
</evidence>
<dbReference type="InterPro" id="IPR006260">
    <property type="entry name" value="TonB/TolA_C"/>
</dbReference>
<dbReference type="NCBIfam" id="TIGR01352">
    <property type="entry name" value="tonB_Cterm"/>
    <property type="match status" value="1"/>
</dbReference>
<dbReference type="Pfam" id="PF03544">
    <property type="entry name" value="TonB_C"/>
    <property type="match status" value="1"/>
</dbReference>
<dbReference type="SUPFAM" id="SSF74653">
    <property type="entry name" value="TolA/TonB C-terminal domain"/>
    <property type="match status" value="1"/>
</dbReference>
<proteinExistence type="predicted"/>
<feature type="domain" description="TonB C-terminal" evidence="5">
    <location>
        <begin position="344"/>
        <end position="404"/>
    </location>
</feature>
<evidence type="ECO:0000256" key="4">
    <source>
        <dbReference type="ARBA" id="ARBA00023136"/>
    </source>
</evidence>
<gene>
    <name evidence="6" type="ORF">NWE73_14115</name>
</gene>
<protein>
    <submittedName>
        <fullName evidence="6">TonB family protein</fullName>
    </submittedName>
</protein>
<reference evidence="6" key="1">
    <citation type="submission" date="2022-08" db="EMBL/GenBank/DDBJ databases">
        <title>Novel Bdellovibrio Species Isolated from Svalbard: Designation Bdellovibrio svalbardensis.</title>
        <authorList>
            <person name="Mitchell R.J."/>
            <person name="Choi S.Y."/>
        </authorList>
    </citation>
    <scope>NUCLEOTIDE SEQUENCE</scope>
    <source>
        <strain evidence="6">PAP01</strain>
    </source>
</reference>
<dbReference type="InterPro" id="IPR037682">
    <property type="entry name" value="TonB_C"/>
</dbReference>
<organism evidence="6 7">
    <name type="scientific">Bdellovibrio svalbardensis</name>
    <dbReference type="NCBI Taxonomy" id="2972972"/>
    <lineage>
        <taxon>Bacteria</taxon>
        <taxon>Pseudomonadati</taxon>
        <taxon>Bdellovibrionota</taxon>
        <taxon>Bdellovibrionia</taxon>
        <taxon>Bdellovibrionales</taxon>
        <taxon>Pseudobdellovibrionaceae</taxon>
        <taxon>Bdellovibrio</taxon>
    </lineage>
</organism>
<keyword evidence="4" id="KW-0472">Membrane</keyword>
<dbReference type="Proteomes" id="UP001152321">
    <property type="component" value="Unassembled WGS sequence"/>
</dbReference>
<evidence type="ECO:0000256" key="1">
    <source>
        <dbReference type="ARBA" id="ARBA00004167"/>
    </source>
</evidence>
<sequence>MGTAKLLILQNQLGQKVRTFSVPYSTDTEALNLVYLKDKRRVEAYTSLQSLDDNKVDYRLLQKIELSQITDEAYVIDGVGSLRLAPANAVNSPTYLLPDQTDDEDMKTILQKTTLGHLLAVFSLMMGTWVWANYFSKKDEAPLVTIVLPKEETPVAKPEARPHVKVSERKLKQTNKVYRPVVNKTLKTKPYPVKTAKAVDVQRVGALAALGGVPTGKQGYEGLDTKSMKAIRAAGIGSGGGGVGSTGRGGIKGYMPGSGLIAGSAGEGGRAQSAGGYGTRGVGGGKAGYGKLNMVGGTSAVSLPLDEEATVEGGLDRDQIIAVINRNKGQIIYCYEKGLQAAPQIGGRVAVDFVIGPAGRITTAKVAQSSLGSRMVENCMLERMRTWQFPRPVGKVNVDVLYPFELTRVSSR</sequence>
<dbReference type="EMBL" id="JANRMI010000004">
    <property type="protein sequence ID" value="MDG0817512.1"/>
    <property type="molecule type" value="Genomic_DNA"/>
</dbReference>
<dbReference type="InterPro" id="IPR049806">
    <property type="entry name" value="MasK-like_C"/>
</dbReference>